<gene>
    <name evidence="1" type="ORF">C2845_PM02G16200</name>
</gene>
<organism evidence="1 2">
    <name type="scientific">Panicum miliaceum</name>
    <name type="common">Proso millet</name>
    <name type="synonym">Broomcorn millet</name>
    <dbReference type="NCBI Taxonomy" id="4540"/>
    <lineage>
        <taxon>Eukaryota</taxon>
        <taxon>Viridiplantae</taxon>
        <taxon>Streptophyta</taxon>
        <taxon>Embryophyta</taxon>
        <taxon>Tracheophyta</taxon>
        <taxon>Spermatophyta</taxon>
        <taxon>Magnoliopsida</taxon>
        <taxon>Liliopsida</taxon>
        <taxon>Poales</taxon>
        <taxon>Poaceae</taxon>
        <taxon>PACMAD clade</taxon>
        <taxon>Panicoideae</taxon>
        <taxon>Panicodae</taxon>
        <taxon>Paniceae</taxon>
        <taxon>Panicinae</taxon>
        <taxon>Panicum</taxon>
        <taxon>Panicum sect. Panicum</taxon>
    </lineage>
</organism>
<protein>
    <submittedName>
        <fullName evidence="1">Uncharacterized protein</fullName>
    </submittedName>
</protein>
<comment type="caution">
    <text evidence="1">The sequence shown here is derived from an EMBL/GenBank/DDBJ whole genome shotgun (WGS) entry which is preliminary data.</text>
</comment>
<proteinExistence type="predicted"/>
<dbReference type="PANTHER" id="PTHR48243">
    <property type="entry name" value="AMINOTRANSFERASE-LIKE PLANT MOBILE DOMAIN-CONTAINING PROTEIN"/>
    <property type="match status" value="1"/>
</dbReference>
<keyword evidence="2" id="KW-1185">Reference proteome</keyword>
<dbReference type="EMBL" id="PQIB02000005">
    <property type="protein sequence ID" value="RLN15788.1"/>
    <property type="molecule type" value="Genomic_DNA"/>
</dbReference>
<evidence type="ECO:0000313" key="1">
    <source>
        <dbReference type="EMBL" id="RLN15788.1"/>
    </source>
</evidence>
<reference evidence="2" key="1">
    <citation type="journal article" date="2019" name="Nat. Commun.">
        <title>The genome of broomcorn millet.</title>
        <authorList>
            <person name="Zou C."/>
            <person name="Miki D."/>
            <person name="Li D."/>
            <person name="Tang Q."/>
            <person name="Xiao L."/>
            <person name="Rajput S."/>
            <person name="Deng P."/>
            <person name="Jia W."/>
            <person name="Huang R."/>
            <person name="Zhang M."/>
            <person name="Sun Y."/>
            <person name="Hu J."/>
            <person name="Fu X."/>
            <person name="Schnable P.S."/>
            <person name="Li F."/>
            <person name="Zhang H."/>
            <person name="Feng B."/>
            <person name="Zhu X."/>
            <person name="Liu R."/>
            <person name="Schnable J.C."/>
            <person name="Zhu J.-K."/>
            <person name="Zhang H."/>
        </authorList>
    </citation>
    <scope>NUCLEOTIDE SEQUENCE [LARGE SCALE GENOMIC DNA]</scope>
</reference>
<sequence length="205" mass="23279">MGLKQDMKRAFAYAGWENFIDIIETGSHLPTMEFLMSLGIEDMITQLSEALGFHKTCLLDPNALIKDHQYDRSTWWNSISDEPVSSKNSIVSIHNPTLRLLAKWLSMVVHPRSDLRLYSSPELQCLLAMAHKIRFSPAVMSMLAHWQKMIASKNPIDMTSLVTRIVAHVGALENAQLTYLPSTEAFQFKIGREHFVQGHLMRGVV</sequence>
<dbReference type="Proteomes" id="UP000275267">
    <property type="component" value="Unassembled WGS sequence"/>
</dbReference>
<evidence type="ECO:0000313" key="2">
    <source>
        <dbReference type="Proteomes" id="UP000275267"/>
    </source>
</evidence>
<dbReference type="AlphaFoldDB" id="A0A3L6S4E5"/>
<accession>A0A3L6S4E5</accession>
<name>A0A3L6S4E5_PANMI</name>
<dbReference type="PANTHER" id="PTHR48243:SF1">
    <property type="entry name" value="AMINOTRANSFERASE-LIKE PLANT MOBILE DOMAIN-CONTAINING PROTEIN"/>
    <property type="match status" value="1"/>
</dbReference>
<dbReference type="OrthoDB" id="10372846at2759"/>